<dbReference type="AlphaFoldDB" id="A0A949NHJ8"/>
<dbReference type="InterPro" id="IPR025997">
    <property type="entry name" value="SBP_2_dom"/>
</dbReference>
<organism evidence="5 6">
    <name type="scientific">Diplocloster agilis</name>
    <dbReference type="NCBI Taxonomy" id="2850323"/>
    <lineage>
        <taxon>Bacteria</taxon>
        <taxon>Bacillati</taxon>
        <taxon>Bacillota</taxon>
        <taxon>Clostridia</taxon>
        <taxon>Lachnospirales</taxon>
        <taxon>Lachnospiraceae</taxon>
        <taxon>Diplocloster</taxon>
    </lineage>
</organism>
<feature type="domain" description="Periplasmic binding protein" evidence="4">
    <location>
        <begin position="48"/>
        <end position="298"/>
    </location>
</feature>
<dbReference type="InterPro" id="IPR028082">
    <property type="entry name" value="Peripla_BP_I"/>
</dbReference>
<dbReference type="SUPFAM" id="SSF53822">
    <property type="entry name" value="Periplasmic binding protein-like I"/>
    <property type="match status" value="1"/>
</dbReference>
<protein>
    <submittedName>
        <fullName evidence="5">Substrate-binding domain-containing protein</fullName>
    </submittedName>
</protein>
<gene>
    <name evidence="5" type="ORF">KTH89_17680</name>
</gene>
<dbReference type="PANTHER" id="PTHR46847:SF1">
    <property type="entry name" value="D-ALLOSE-BINDING PERIPLASMIC PROTEIN-RELATED"/>
    <property type="match status" value="1"/>
</dbReference>
<evidence type="ECO:0000313" key="6">
    <source>
        <dbReference type="Proteomes" id="UP000712157"/>
    </source>
</evidence>
<keyword evidence="3" id="KW-0732">Signal</keyword>
<dbReference type="EMBL" id="JAHQCW010000033">
    <property type="protein sequence ID" value="MBU9738378.1"/>
    <property type="molecule type" value="Genomic_DNA"/>
</dbReference>
<evidence type="ECO:0000256" key="2">
    <source>
        <dbReference type="ARBA" id="ARBA00007639"/>
    </source>
</evidence>
<keyword evidence="6" id="KW-1185">Reference proteome</keyword>
<name>A0A949NHJ8_9FIRM</name>
<dbReference type="GO" id="GO:0030313">
    <property type="term" value="C:cell envelope"/>
    <property type="evidence" value="ECO:0007669"/>
    <property type="project" value="UniProtKB-SubCell"/>
</dbReference>
<comment type="caution">
    <text evidence="5">The sequence shown here is derived from an EMBL/GenBank/DDBJ whole genome shotgun (WGS) entry which is preliminary data.</text>
</comment>
<sequence>MKKSYRKWLIIASSLLCLSLLLFLIYSIQTQKEKKVVHMVYIPKLIDETNDFWTALIEGANMAAKDYDIDLVIDGGSNETDYEDQNRRIQKAIDSKADVIAVSPISYTNSTEMVKKVKESGIKLIFVDSGVDEDVADALIATDNFAAGMKMGKFMQQSLNEDSQIAIVSHVKDASTAIDRERGLRAGIGPYEDQIVEVVYCDSNYQKAYRLTKELLEKYPDLDYIAGLNEYSAVGAARAVDEIQGGASQRVKVIGFDNSLEQIKFLEKGVFQAIVVQKSFNMGYLAVETALKVLKGEKVPPVIDSGSELITKDNMYTEQNQKLLFPFFDK</sequence>
<reference evidence="5" key="1">
    <citation type="submission" date="2021-06" db="EMBL/GenBank/DDBJ databases">
        <title>Description of novel taxa of the family Lachnospiraceae.</title>
        <authorList>
            <person name="Chaplin A.V."/>
            <person name="Sokolova S.R."/>
            <person name="Pikina A.P."/>
            <person name="Korzhanova M."/>
            <person name="Belova V."/>
            <person name="Korostin D."/>
            <person name="Efimov B.A."/>
        </authorList>
    </citation>
    <scope>NUCLEOTIDE SEQUENCE</scope>
    <source>
        <strain evidence="5">ASD5720</strain>
    </source>
</reference>
<dbReference type="CDD" id="cd20006">
    <property type="entry name" value="PBP1_ABC_sugar_binding-like"/>
    <property type="match status" value="1"/>
</dbReference>
<evidence type="ECO:0000259" key="4">
    <source>
        <dbReference type="Pfam" id="PF13407"/>
    </source>
</evidence>
<dbReference type="GO" id="GO:0030246">
    <property type="term" value="F:carbohydrate binding"/>
    <property type="evidence" value="ECO:0007669"/>
    <property type="project" value="UniProtKB-ARBA"/>
</dbReference>
<comment type="subcellular location">
    <subcellularLocation>
        <location evidence="1">Cell envelope</location>
    </subcellularLocation>
</comment>
<proteinExistence type="inferred from homology"/>
<dbReference type="Pfam" id="PF13407">
    <property type="entry name" value="Peripla_BP_4"/>
    <property type="match status" value="1"/>
</dbReference>
<dbReference type="Gene3D" id="3.40.50.2300">
    <property type="match status" value="2"/>
</dbReference>
<evidence type="ECO:0000313" key="5">
    <source>
        <dbReference type="EMBL" id="MBU9738378.1"/>
    </source>
</evidence>
<dbReference type="PANTHER" id="PTHR46847">
    <property type="entry name" value="D-ALLOSE-BINDING PERIPLASMIC PROTEIN-RELATED"/>
    <property type="match status" value="1"/>
</dbReference>
<evidence type="ECO:0000256" key="1">
    <source>
        <dbReference type="ARBA" id="ARBA00004196"/>
    </source>
</evidence>
<comment type="similarity">
    <text evidence="2">Belongs to the bacterial solute-binding protein 2 family.</text>
</comment>
<dbReference type="RefSeq" id="WP_158348173.1">
    <property type="nucleotide sequence ID" value="NZ_JAHQCW010000033.1"/>
</dbReference>
<dbReference type="Proteomes" id="UP000712157">
    <property type="component" value="Unassembled WGS sequence"/>
</dbReference>
<accession>A0A949NHJ8</accession>
<evidence type="ECO:0000256" key="3">
    <source>
        <dbReference type="ARBA" id="ARBA00022729"/>
    </source>
</evidence>